<gene>
    <name evidence="2" type="ORF">GCM10025865_19610</name>
</gene>
<feature type="compositionally biased region" description="Low complexity" evidence="1">
    <location>
        <begin position="36"/>
        <end position="45"/>
    </location>
</feature>
<evidence type="ECO:0000256" key="1">
    <source>
        <dbReference type="SAM" id="MobiDB-lite"/>
    </source>
</evidence>
<name>A0ABN6XG61_9CELL</name>
<keyword evidence="3" id="KW-1185">Reference proteome</keyword>
<accession>A0ABN6XG61</accession>
<evidence type="ECO:0000313" key="2">
    <source>
        <dbReference type="EMBL" id="BDZ42662.1"/>
    </source>
</evidence>
<feature type="region of interest" description="Disordered" evidence="1">
    <location>
        <begin position="1"/>
        <end position="67"/>
    </location>
</feature>
<reference evidence="3" key="1">
    <citation type="journal article" date="2019" name="Int. J. Syst. Evol. Microbiol.">
        <title>The Global Catalogue of Microorganisms (GCM) 10K type strain sequencing project: providing services to taxonomists for standard genome sequencing and annotation.</title>
        <authorList>
            <consortium name="The Broad Institute Genomics Platform"/>
            <consortium name="The Broad Institute Genome Sequencing Center for Infectious Disease"/>
            <person name="Wu L."/>
            <person name="Ma J."/>
        </authorList>
    </citation>
    <scope>NUCLEOTIDE SEQUENCE [LARGE SCALE GENOMIC DNA]</scope>
    <source>
        <strain evidence="3">NBRC 108565</strain>
    </source>
</reference>
<dbReference type="Proteomes" id="UP001321475">
    <property type="component" value="Chromosome"/>
</dbReference>
<sequence length="117" mass="11792">MRVAVRPPVAQGQGDVPGEDDVASVGALQQALGQEPPGRLGARPGPRGDADRWAPGQGAEDLAGTGRCIGKRPGDEFCGVGRVGGVRRASGGTRGVGGVGRARAPRLCPCPCLRPCT</sequence>
<dbReference type="EMBL" id="AP027729">
    <property type="protein sequence ID" value="BDZ42662.1"/>
    <property type="molecule type" value="Genomic_DNA"/>
</dbReference>
<protein>
    <submittedName>
        <fullName evidence="2">Uncharacterized protein</fullName>
    </submittedName>
</protein>
<evidence type="ECO:0000313" key="3">
    <source>
        <dbReference type="Proteomes" id="UP001321475"/>
    </source>
</evidence>
<organism evidence="2 3">
    <name type="scientific">Paraoerskovia sediminicola</name>
    <dbReference type="NCBI Taxonomy" id="1138587"/>
    <lineage>
        <taxon>Bacteria</taxon>
        <taxon>Bacillati</taxon>
        <taxon>Actinomycetota</taxon>
        <taxon>Actinomycetes</taxon>
        <taxon>Micrococcales</taxon>
        <taxon>Cellulomonadaceae</taxon>
        <taxon>Paraoerskovia</taxon>
    </lineage>
</organism>
<proteinExistence type="predicted"/>